<protein>
    <submittedName>
        <fullName evidence="2">Uncharacterized protein</fullName>
    </submittedName>
</protein>
<evidence type="ECO:0000313" key="2">
    <source>
        <dbReference type="EMBL" id="QCD93403.1"/>
    </source>
</evidence>
<evidence type="ECO:0000313" key="3">
    <source>
        <dbReference type="Proteomes" id="UP000501690"/>
    </source>
</evidence>
<dbReference type="AlphaFoldDB" id="A0A4D6LY33"/>
<feature type="region of interest" description="Disordered" evidence="1">
    <location>
        <begin position="1"/>
        <end position="68"/>
    </location>
</feature>
<reference evidence="2 3" key="1">
    <citation type="submission" date="2019-04" db="EMBL/GenBank/DDBJ databases">
        <title>An improved genome assembly and genetic linkage map for asparagus bean, Vigna unguiculata ssp. sesquipedialis.</title>
        <authorList>
            <person name="Xia Q."/>
            <person name="Zhang R."/>
            <person name="Dong Y."/>
        </authorList>
    </citation>
    <scope>NUCLEOTIDE SEQUENCE [LARGE SCALE GENOMIC DNA]</scope>
    <source>
        <tissue evidence="2">Leaf</tissue>
    </source>
</reference>
<gene>
    <name evidence="2" type="ORF">DEO72_LG5g1478</name>
</gene>
<sequence>MLTLVVDFPAHPRAAHPEPSVTMSQSSTHKSKSINQTIHHNPVKNTAWPAVDLAQPRSPRLGKRGALA</sequence>
<organism evidence="2 3">
    <name type="scientific">Vigna unguiculata</name>
    <name type="common">Cowpea</name>
    <dbReference type="NCBI Taxonomy" id="3917"/>
    <lineage>
        <taxon>Eukaryota</taxon>
        <taxon>Viridiplantae</taxon>
        <taxon>Streptophyta</taxon>
        <taxon>Embryophyta</taxon>
        <taxon>Tracheophyta</taxon>
        <taxon>Spermatophyta</taxon>
        <taxon>Magnoliopsida</taxon>
        <taxon>eudicotyledons</taxon>
        <taxon>Gunneridae</taxon>
        <taxon>Pentapetalae</taxon>
        <taxon>rosids</taxon>
        <taxon>fabids</taxon>
        <taxon>Fabales</taxon>
        <taxon>Fabaceae</taxon>
        <taxon>Papilionoideae</taxon>
        <taxon>50 kb inversion clade</taxon>
        <taxon>NPAAA clade</taxon>
        <taxon>indigoferoid/millettioid clade</taxon>
        <taxon>Phaseoleae</taxon>
        <taxon>Vigna</taxon>
    </lineage>
</organism>
<dbReference type="Proteomes" id="UP000501690">
    <property type="component" value="Linkage Group LG5"/>
</dbReference>
<evidence type="ECO:0000256" key="1">
    <source>
        <dbReference type="SAM" id="MobiDB-lite"/>
    </source>
</evidence>
<dbReference type="EMBL" id="CP039349">
    <property type="protein sequence ID" value="QCD93403.1"/>
    <property type="molecule type" value="Genomic_DNA"/>
</dbReference>
<accession>A0A4D6LY33</accession>
<name>A0A4D6LY33_VIGUN</name>
<proteinExistence type="predicted"/>
<feature type="compositionally biased region" description="Polar residues" evidence="1">
    <location>
        <begin position="21"/>
        <end position="39"/>
    </location>
</feature>
<keyword evidence="3" id="KW-1185">Reference proteome</keyword>